<dbReference type="PANTHER" id="PTHR12709">
    <property type="entry name" value="DNA-DIRECTED RNA POLYMERASE II, III"/>
    <property type="match status" value="1"/>
</dbReference>
<dbReference type="AlphaFoldDB" id="A0A0N5ADY7"/>
<evidence type="ECO:0000313" key="3">
    <source>
        <dbReference type="WBParaSite" id="SMUV_0000241801-mRNA-1"/>
    </source>
</evidence>
<evidence type="ECO:0000256" key="1">
    <source>
        <dbReference type="ARBA" id="ARBA00023242"/>
    </source>
</evidence>
<protein>
    <submittedName>
        <fullName evidence="3">GTP_EFTU_D3 domain-containing protein</fullName>
    </submittedName>
</protein>
<dbReference type="GO" id="GO:0005736">
    <property type="term" value="C:RNA polymerase I complex"/>
    <property type="evidence" value="ECO:0007669"/>
    <property type="project" value="TreeGrafter"/>
</dbReference>
<keyword evidence="1" id="KW-0539">Nucleus</keyword>
<dbReference type="WBParaSite" id="SMUV_0000241801-mRNA-1">
    <property type="protein sequence ID" value="SMUV_0000241801-mRNA-1"/>
    <property type="gene ID" value="SMUV_0000241801"/>
</dbReference>
<name>A0A0N5ADY7_9BILA</name>
<dbReference type="GO" id="GO:0006362">
    <property type="term" value="P:transcription elongation by RNA polymerase I"/>
    <property type="evidence" value="ECO:0007669"/>
    <property type="project" value="TreeGrafter"/>
</dbReference>
<proteinExistence type="predicted"/>
<evidence type="ECO:0000313" key="2">
    <source>
        <dbReference type="Proteomes" id="UP000046393"/>
    </source>
</evidence>
<reference evidence="3" key="1">
    <citation type="submission" date="2017-02" db="UniProtKB">
        <authorList>
            <consortium name="WormBaseParasite"/>
        </authorList>
    </citation>
    <scope>IDENTIFICATION</scope>
</reference>
<dbReference type="STRING" id="451379.A0A0N5ADY7"/>
<dbReference type="Proteomes" id="UP000046393">
    <property type="component" value="Unplaced"/>
</dbReference>
<organism evidence="2 3">
    <name type="scientific">Syphacia muris</name>
    <dbReference type="NCBI Taxonomy" id="451379"/>
    <lineage>
        <taxon>Eukaryota</taxon>
        <taxon>Metazoa</taxon>
        <taxon>Ecdysozoa</taxon>
        <taxon>Nematoda</taxon>
        <taxon>Chromadorea</taxon>
        <taxon>Rhabditida</taxon>
        <taxon>Spirurina</taxon>
        <taxon>Oxyuridomorpha</taxon>
        <taxon>Oxyuroidea</taxon>
        <taxon>Oxyuridae</taxon>
        <taxon>Syphacia</taxon>
    </lineage>
</organism>
<accession>A0A0N5ADY7</accession>
<dbReference type="GO" id="GO:0006352">
    <property type="term" value="P:DNA-templated transcription initiation"/>
    <property type="evidence" value="ECO:0007669"/>
    <property type="project" value="InterPro"/>
</dbReference>
<sequence length="191" mass="21406">MNFMFSLWCGLRISAHKISRILKENRHCGLKLVKDKRHITIGWHQCGRVKEAVKRILDASLGQFRQQVQGVPLAIGKIRVPANGTVIGSQMCMHMEVVADMIVFRPKPGKVYKCVVTSIDKEYLTAKVFGAISFVASLKRAKSKPDIGDEVNIKFSALTFRGNICQMKGVLCNGEDTVTICHLLNFILLIY</sequence>
<dbReference type="InterPro" id="IPR045113">
    <property type="entry name" value="Rpb7-like"/>
</dbReference>
<dbReference type="PANTHER" id="PTHR12709:SF5">
    <property type="entry name" value="DNA-DIRECTED RNA POLYMERASE I SUBUNIT RPA43"/>
    <property type="match status" value="1"/>
</dbReference>
<keyword evidence="2" id="KW-1185">Reference proteome</keyword>